<dbReference type="Proteomes" id="UP000886879">
    <property type="component" value="Unassembled WGS sequence"/>
</dbReference>
<dbReference type="Gene3D" id="1.10.1740.10">
    <property type="match status" value="1"/>
</dbReference>
<accession>A0A9D0YR20</accession>
<organism evidence="8 9">
    <name type="scientific">Candidatus Enterenecus faecium</name>
    <dbReference type="NCBI Taxonomy" id="2840780"/>
    <lineage>
        <taxon>Bacteria</taxon>
        <taxon>Bacillati</taxon>
        <taxon>Bacillota</taxon>
        <taxon>Clostridia</taxon>
        <taxon>Eubacteriales</taxon>
        <taxon>Candidatus Enterenecus</taxon>
    </lineage>
</organism>
<protein>
    <submittedName>
        <fullName evidence="8">RNA polymerase sigma factor</fullName>
    </submittedName>
</protein>
<keyword evidence="3" id="KW-0731">Sigma factor</keyword>
<keyword evidence="5" id="KW-0804">Transcription</keyword>
<dbReference type="InterPro" id="IPR039425">
    <property type="entry name" value="RNA_pol_sigma-70-like"/>
</dbReference>
<reference evidence="8" key="2">
    <citation type="journal article" date="2021" name="PeerJ">
        <title>Extensive microbial diversity within the chicken gut microbiome revealed by metagenomics and culture.</title>
        <authorList>
            <person name="Gilroy R."/>
            <person name="Ravi A."/>
            <person name="Getino M."/>
            <person name="Pursley I."/>
            <person name="Horton D.L."/>
            <person name="Alikhan N.F."/>
            <person name="Baker D."/>
            <person name="Gharbi K."/>
            <person name="Hall N."/>
            <person name="Watson M."/>
            <person name="Adriaenssens E.M."/>
            <person name="Foster-Nyarko E."/>
            <person name="Jarju S."/>
            <person name="Secka A."/>
            <person name="Antonio M."/>
            <person name="Oren A."/>
            <person name="Chaudhuri R.R."/>
            <person name="La Ragione R."/>
            <person name="Hildebrand F."/>
            <person name="Pallen M.J."/>
        </authorList>
    </citation>
    <scope>NUCLEOTIDE SEQUENCE</scope>
    <source>
        <strain evidence="8">ChiGjej2B2-12916</strain>
    </source>
</reference>
<evidence type="ECO:0000259" key="7">
    <source>
        <dbReference type="Pfam" id="PF08281"/>
    </source>
</evidence>
<dbReference type="PANTHER" id="PTHR43133:SF8">
    <property type="entry name" value="RNA POLYMERASE SIGMA FACTOR HI_1459-RELATED"/>
    <property type="match status" value="1"/>
</dbReference>
<name>A0A9D0YR20_9FIRM</name>
<keyword evidence="4" id="KW-0238">DNA-binding</keyword>
<feature type="domain" description="RNA polymerase sigma factor 70 region 4 type 2" evidence="7">
    <location>
        <begin position="130"/>
        <end position="181"/>
    </location>
</feature>
<evidence type="ECO:0000259" key="6">
    <source>
        <dbReference type="Pfam" id="PF04542"/>
    </source>
</evidence>
<evidence type="ECO:0000256" key="2">
    <source>
        <dbReference type="ARBA" id="ARBA00023015"/>
    </source>
</evidence>
<evidence type="ECO:0000313" key="9">
    <source>
        <dbReference type="Proteomes" id="UP000886879"/>
    </source>
</evidence>
<evidence type="ECO:0000256" key="4">
    <source>
        <dbReference type="ARBA" id="ARBA00023125"/>
    </source>
</evidence>
<gene>
    <name evidence="8" type="ORF">IAD31_01910</name>
</gene>
<dbReference type="InterPro" id="IPR014284">
    <property type="entry name" value="RNA_pol_sigma-70_dom"/>
</dbReference>
<dbReference type="Pfam" id="PF08281">
    <property type="entry name" value="Sigma70_r4_2"/>
    <property type="match status" value="1"/>
</dbReference>
<dbReference type="Pfam" id="PF04542">
    <property type="entry name" value="Sigma70_r2"/>
    <property type="match status" value="1"/>
</dbReference>
<dbReference type="InterPro" id="IPR013249">
    <property type="entry name" value="RNA_pol_sigma70_r4_t2"/>
</dbReference>
<reference evidence="8" key="1">
    <citation type="submission" date="2020-10" db="EMBL/GenBank/DDBJ databases">
        <authorList>
            <person name="Gilroy R."/>
        </authorList>
    </citation>
    <scope>NUCLEOTIDE SEQUENCE</scope>
    <source>
        <strain evidence="8">ChiGjej2B2-12916</strain>
    </source>
</reference>
<evidence type="ECO:0000256" key="5">
    <source>
        <dbReference type="ARBA" id="ARBA00023163"/>
    </source>
</evidence>
<evidence type="ECO:0000256" key="1">
    <source>
        <dbReference type="ARBA" id="ARBA00010641"/>
    </source>
</evidence>
<comment type="caution">
    <text evidence="8">The sequence shown here is derived from an EMBL/GenBank/DDBJ whole genome shotgun (WGS) entry which is preliminary data.</text>
</comment>
<evidence type="ECO:0000313" key="8">
    <source>
        <dbReference type="EMBL" id="HIQ60342.1"/>
    </source>
</evidence>
<dbReference type="EMBL" id="DVFO01000017">
    <property type="protein sequence ID" value="HIQ60342.1"/>
    <property type="molecule type" value="Genomic_DNA"/>
</dbReference>
<dbReference type="InterPro" id="IPR013325">
    <property type="entry name" value="RNA_pol_sigma_r2"/>
</dbReference>
<dbReference type="InterPro" id="IPR007627">
    <property type="entry name" value="RNA_pol_sigma70_r2"/>
</dbReference>
<proteinExistence type="inferred from homology"/>
<dbReference type="InterPro" id="IPR036388">
    <property type="entry name" value="WH-like_DNA-bd_sf"/>
</dbReference>
<evidence type="ECO:0000256" key="3">
    <source>
        <dbReference type="ARBA" id="ARBA00023082"/>
    </source>
</evidence>
<keyword evidence="2" id="KW-0805">Transcription regulation</keyword>
<dbReference type="AlphaFoldDB" id="A0A9D0YR20"/>
<sequence>MILFTSALPVERSGYDSHQLDDLITRMAQGDKEALASLYQTTKAAVYGFALSVLKDVDHAEDITQDTFIQLYHSAGSYRSQGKPMAWIITITRNLALSRLREQSHTLPLEEAHLARLSHNPMVDQDDLLTLDSLLSLLDDQERQIVTLHALTGLKHREIAQLLSLPLPTVLSKYHRSIKKLNAAWKEAD</sequence>
<dbReference type="GO" id="GO:0003677">
    <property type="term" value="F:DNA binding"/>
    <property type="evidence" value="ECO:0007669"/>
    <property type="project" value="UniProtKB-KW"/>
</dbReference>
<dbReference type="Gene3D" id="1.10.10.10">
    <property type="entry name" value="Winged helix-like DNA-binding domain superfamily/Winged helix DNA-binding domain"/>
    <property type="match status" value="1"/>
</dbReference>
<dbReference type="InterPro" id="IPR013324">
    <property type="entry name" value="RNA_pol_sigma_r3/r4-like"/>
</dbReference>
<dbReference type="NCBIfam" id="TIGR02937">
    <property type="entry name" value="sigma70-ECF"/>
    <property type="match status" value="1"/>
</dbReference>
<dbReference type="GO" id="GO:0016987">
    <property type="term" value="F:sigma factor activity"/>
    <property type="evidence" value="ECO:0007669"/>
    <property type="project" value="UniProtKB-KW"/>
</dbReference>
<comment type="similarity">
    <text evidence="1">Belongs to the sigma-70 factor family. ECF subfamily.</text>
</comment>
<dbReference type="PANTHER" id="PTHR43133">
    <property type="entry name" value="RNA POLYMERASE ECF-TYPE SIGMA FACTO"/>
    <property type="match status" value="1"/>
</dbReference>
<dbReference type="SUPFAM" id="SSF88946">
    <property type="entry name" value="Sigma2 domain of RNA polymerase sigma factors"/>
    <property type="match status" value="1"/>
</dbReference>
<dbReference type="SUPFAM" id="SSF88659">
    <property type="entry name" value="Sigma3 and sigma4 domains of RNA polymerase sigma factors"/>
    <property type="match status" value="1"/>
</dbReference>
<feature type="domain" description="RNA polymerase sigma-70 region 2" evidence="6">
    <location>
        <begin position="38"/>
        <end position="104"/>
    </location>
</feature>
<dbReference type="GO" id="GO:0006352">
    <property type="term" value="P:DNA-templated transcription initiation"/>
    <property type="evidence" value="ECO:0007669"/>
    <property type="project" value="InterPro"/>
</dbReference>